<keyword evidence="1" id="KW-0808">Transferase</keyword>
<sequence>MKICISGFASSGKTTLGEALSKELNIRHIKNSYKSIVKNDDRKIVGFLDDLTKKHDKQVALDFDSNIVKMSNEGDCVISTWLGPWTIKDATVRVWLNASQSTRAERRAKVNGMEHDEALKFIRDYDASTAKHFSDVYGIDVTDHSIFDIELNTERMSVDEMVSVVALLTAKRDVNRFR</sequence>
<dbReference type="Gene3D" id="3.40.50.300">
    <property type="entry name" value="P-loop containing nucleotide triphosphate hydrolases"/>
    <property type="match status" value="1"/>
</dbReference>
<dbReference type="GO" id="GO:0016301">
    <property type="term" value="F:kinase activity"/>
    <property type="evidence" value="ECO:0007669"/>
    <property type="project" value="UniProtKB-KW"/>
</dbReference>
<gene>
    <name evidence="1" type="ORF">B2A_14170</name>
</gene>
<reference evidence="1" key="2">
    <citation type="journal article" date="2014" name="ISME J.">
        <title>Microbial stratification in low pH oxic and suboxic macroscopic growths along an acid mine drainage.</title>
        <authorList>
            <person name="Mendez-Garcia C."/>
            <person name="Mesa V."/>
            <person name="Sprenger R.R."/>
            <person name="Richter M."/>
            <person name="Diez M.S."/>
            <person name="Solano J."/>
            <person name="Bargiela R."/>
            <person name="Golyshina O.V."/>
            <person name="Manteca A."/>
            <person name="Ramos J.L."/>
            <person name="Gallego J.R."/>
            <person name="Llorente I."/>
            <person name="Martins Dos Santos V.A."/>
            <person name="Jensen O.N."/>
            <person name="Pelaez A.I."/>
            <person name="Sanchez J."/>
            <person name="Ferrer M."/>
        </authorList>
    </citation>
    <scope>NUCLEOTIDE SEQUENCE</scope>
</reference>
<name>T0ZNN3_9ZZZZ</name>
<dbReference type="SUPFAM" id="SSF52540">
    <property type="entry name" value="P-loop containing nucleoside triphosphate hydrolases"/>
    <property type="match status" value="1"/>
</dbReference>
<accession>T0ZNN3</accession>
<comment type="caution">
    <text evidence="1">The sequence shown here is derived from an EMBL/GenBank/DDBJ whole genome shotgun (WGS) entry which is preliminary data.</text>
</comment>
<organism evidence="1">
    <name type="scientific">mine drainage metagenome</name>
    <dbReference type="NCBI Taxonomy" id="410659"/>
    <lineage>
        <taxon>unclassified sequences</taxon>
        <taxon>metagenomes</taxon>
        <taxon>ecological metagenomes</taxon>
    </lineage>
</organism>
<keyword evidence="1" id="KW-0418">Kinase</keyword>
<dbReference type="InterPro" id="IPR027417">
    <property type="entry name" value="P-loop_NTPase"/>
</dbReference>
<dbReference type="Pfam" id="PF13189">
    <property type="entry name" value="Cytidylate_kin2"/>
    <property type="match status" value="1"/>
</dbReference>
<protein>
    <submittedName>
        <fullName evidence="1">Cytidylate kinase</fullName>
    </submittedName>
</protein>
<dbReference type="EMBL" id="AUZZ01010277">
    <property type="protein sequence ID" value="EQD30334.1"/>
    <property type="molecule type" value="Genomic_DNA"/>
</dbReference>
<reference evidence="1" key="1">
    <citation type="submission" date="2013-08" db="EMBL/GenBank/DDBJ databases">
        <authorList>
            <person name="Mendez C."/>
            <person name="Richter M."/>
            <person name="Ferrer M."/>
            <person name="Sanchez J."/>
        </authorList>
    </citation>
    <scope>NUCLEOTIDE SEQUENCE</scope>
</reference>
<evidence type="ECO:0000313" key="1">
    <source>
        <dbReference type="EMBL" id="EQD30334.1"/>
    </source>
</evidence>
<proteinExistence type="predicted"/>
<dbReference type="AlphaFoldDB" id="T0ZNN3"/>